<dbReference type="InterPro" id="IPR004408">
    <property type="entry name" value="Biotin_CoA_COase_ligase"/>
</dbReference>
<dbReference type="EC" id="6.3.4.15" evidence="5"/>
<dbReference type="GO" id="GO:0005524">
    <property type="term" value="F:ATP binding"/>
    <property type="evidence" value="ECO:0007669"/>
    <property type="project" value="UniProtKB-KW"/>
</dbReference>
<dbReference type="InterPro" id="IPR003142">
    <property type="entry name" value="BPL_C"/>
</dbReference>
<name>S5R1G2_9PROT</name>
<keyword evidence="2" id="KW-0547">Nucleotide-binding</keyword>
<evidence type="ECO:0000256" key="2">
    <source>
        <dbReference type="ARBA" id="ARBA00022741"/>
    </source>
</evidence>
<dbReference type="STRING" id="669502.SSDC_01865"/>
<dbReference type="PANTHER" id="PTHR12835">
    <property type="entry name" value="BIOTIN PROTEIN LIGASE"/>
    <property type="match status" value="1"/>
</dbReference>
<dbReference type="NCBIfam" id="TIGR00121">
    <property type="entry name" value="birA_ligase"/>
    <property type="match status" value="1"/>
</dbReference>
<dbReference type="Gene3D" id="3.30.930.10">
    <property type="entry name" value="Bira Bifunctional Protein, Domain 2"/>
    <property type="match status" value="1"/>
</dbReference>
<dbReference type="SUPFAM" id="SSF55681">
    <property type="entry name" value="Class II aaRS and biotin synthetases"/>
    <property type="match status" value="1"/>
</dbReference>
<dbReference type="InterPro" id="IPR045864">
    <property type="entry name" value="aa-tRNA-synth_II/BPL/LPL"/>
</dbReference>
<keyword evidence="9" id="KW-1185">Reference proteome</keyword>
<dbReference type="InterPro" id="IPR008988">
    <property type="entry name" value="Transcriptional_repressor_C"/>
</dbReference>
<evidence type="ECO:0000256" key="5">
    <source>
        <dbReference type="ARBA" id="ARBA00024227"/>
    </source>
</evidence>
<comment type="catalytic activity">
    <reaction evidence="6">
        <text>biotin + L-lysyl-[protein] + ATP = N(6)-biotinyl-L-lysyl-[protein] + AMP + diphosphate + H(+)</text>
        <dbReference type="Rhea" id="RHEA:11756"/>
        <dbReference type="Rhea" id="RHEA-COMP:9752"/>
        <dbReference type="Rhea" id="RHEA-COMP:10505"/>
        <dbReference type="ChEBI" id="CHEBI:15378"/>
        <dbReference type="ChEBI" id="CHEBI:29969"/>
        <dbReference type="ChEBI" id="CHEBI:30616"/>
        <dbReference type="ChEBI" id="CHEBI:33019"/>
        <dbReference type="ChEBI" id="CHEBI:57586"/>
        <dbReference type="ChEBI" id="CHEBI:83144"/>
        <dbReference type="ChEBI" id="CHEBI:456215"/>
        <dbReference type="EC" id="6.3.4.15"/>
    </reaction>
</comment>
<evidence type="ECO:0000256" key="4">
    <source>
        <dbReference type="ARBA" id="ARBA00023267"/>
    </source>
</evidence>
<proteinExistence type="predicted"/>
<dbReference type="Pfam" id="PF03099">
    <property type="entry name" value="BPL_LplA_LipB"/>
    <property type="match status" value="1"/>
</dbReference>
<dbReference type="KEGG" id="ssdc:SSDC_01865"/>
<dbReference type="SUPFAM" id="SSF50037">
    <property type="entry name" value="C-terminal domain of transcriptional repressors"/>
    <property type="match status" value="1"/>
</dbReference>
<dbReference type="AlphaFoldDB" id="S5R1G2"/>
<keyword evidence="4" id="KW-0092">Biotin</keyword>
<organism evidence="8 9">
    <name type="scientific">Candidatus Profftella armatura</name>
    <dbReference type="NCBI Taxonomy" id="669502"/>
    <lineage>
        <taxon>Bacteria</taxon>
        <taxon>Pseudomonadati</taxon>
        <taxon>Pseudomonadota</taxon>
        <taxon>Betaproteobacteria</taxon>
        <taxon>Candidatus Profftella</taxon>
    </lineage>
</organism>
<dbReference type="HOGENOM" id="CLU_051096_4_1_4"/>
<keyword evidence="1" id="KW-0436">Ligase</keyword>
<evidence type="ECO:0000313" key="8">
    <source>
        <dbReference type="EMBL" id="AGS07057.1"/>
    </source>
</evidence>
<gene>
    <name evidence="8" type="ORF">SSDC_01865</name>
</gene>
<evidence type="ECO:0000256" key="3">
    <source>
        <dbReference type="ARBA" id="ARBA00022840"/>
    </source>
</evidence>
<sequence>MNIYSHSLNTSRIKNLYYNYNTDTKIDIRTILSTNSTNSNLLSIANTGLLFHPTFLATKIQTAGRGRAGRIWYSEPEITLTFSLAWKFKISLKYLTSLPLVISIALSIALKKFGQKVQLKWPNDLLLNGNKFCGILIDTCIEKKNNNWAIIGIGLNLGLPRILSKKINIGNISELLNMEHEKLLAVFICYLIDSLKLFEHYGFSIFMKYWNFNHAYTNKTVDILKLNKIQKGIVIGINKNGCLLLNTKFGKITISSGDVSLRLQK</sequence>
<accession>S5R1G2</accession>
<dbReference type="Pfam" id="PF02237">
    <property type="entry name" value="BPL_C"/>
    <property type="match status" value="1"/>
</dbReference>
<dbReference type="EMBL" id="CP003468">
    <property type="protein sequence ID" value="AGS07057.1"/>
    <property type="molecule type" value="Genomic_DNA"/>
</dbReference>
<dbReference type="CDD" id="cd16442">
    <property type="entry name" value="BPL"/>
    <property type="match status" value="1"/>
</dbReference>
<keyword evidence="3" id="KW-0067">ATP-binding</keyword>
<dbReference type="PANTHER" id="PTHR12835:SF5">
    <property type="entry name" value="BIOTIN--PROTEIN LIGASE"/>
    <property type="match status" value="1"/>
</dbReference>
<protein>
    <recommendedName>
        <fullName evidence="5">biotin--[biotin carboxyl-carrier protein] ligase</fullName>
        <ecNumber evidence="5">6.3.4.15</ecNumber>
    </recommendedName>
</protein>
<evidence type="ECO:0000313" key="9">
    <source>
        <dbReference type="Proteomes" id="UP000015216"/>
    </source>
</evidence>
<evidence type="ECO:0000256" key="1">
    <source>
        <dbReference type="ARBA" id="ARBA00022598"/>
    </source>
</evidence>
<evidence type="ECO:0000256" key="6">
    <source>
        <dbReference type="ARBA" id="ARBA00047846"/>
    </source>
</evidence>
<dbReference type="InterPro" id="IPR004143">
    <property type="entry name" value="BPL_LPL_catalytic"/>
</dbReference>
<dbReference type="GO" id="GO:0005737">
    <property type="term" value="C:cytoplasm"/>
    <property type="evidence" value="ECO:0007669"/>
    <property type="project" value="TreeGrafter"/>
</dbReference>
<dbReference type="PROSITE" id="PS51733">
    <property type="entry name" value="BPL_LPL_CATALYTIC"/>
    <property type="match status" value="1"/>
</dbReference>
<dbReference type="eggNOG" id="COG0340">
    <property type="taxonomic scope" value="Bacteria"/>
</dbReference>
<dbReference type="Proteomes" id="UP000015216">
    <property type="component" value="Chromosome"/>
</dbReference>
<dbReference type="GeneID" id="301553241"/>
<evidence type="ECO:0000259" key="7">
    <source>
        <dbReference type="PROSITE" id="PS51733"/>
    </source>
</evidence>
<dbReference type="OrthoDB" id="9807064at2"/>
<dbReference type="RefSeq" id="WP_020915632.1">
    <property type="nucleotide sequence ID" value="NC_021885.1"/>
</dbReference>
<dbReference type="Gene3D" id="2.30.30.100">
    <property type="match status" value="1"/>
</dbReference>
<dbReference type="GO" id="GO:0004077">
    <property type="term" value="F:biotin--[biotin carboxyl-carrier protein] ligase activity"/>
    <property type="evidence" value="ECO:0007669"/>
    <property type="project" value="UniProtKB-EC"/>
</dbReference>
<reference evidence="8 9" key="1">
    <citation type="journal article" date="2013" name="Curr. Biol.">
        <title>Defensive bacteriome symbiont with a drastically reduced genome.</title>
        <authorList>
            <person name="Nakabachi A."/>
            <person name="Ueoka R."/>
            <person name="Oshima K."/>
            <person name="Teta R."/>
            <person name="Mangoni A."/>
            <person name="Gurgui M."/>
            <person name="Oldham N.J."/>
            <person name="van Echten-Deckert G."/>
            <person name="Okamura K."/>
            <person name="Yamamoto K."/>
            <person name="Inoue H."/>
            <person name="Ohkuma M."/>
            <person name="Hongoh Y."/>
            <person name="Miyagishima S.Y."/>
            <person name="Hattori M."/>
            <person name="Piel J."/>
            <person name="Fukatsu T."/>
        </authorList>
    </citation>
    <scope>NUCLEOTIDE SEQUENCE [LARGE SCALE GENOMIC DNA]</scope>
    <source>
        <strain evidence="8 9">DC</strain>
    </source>
</reference>
<feature type="domain" description="BPL/LPL catalytic" evidence="7">
    <location>
        <begin position="23"/>
        <end position="199"/>
    </location>
</feature>